<feature type="chain" id="PRO_5040183111" description="PKD/REJ-like domain-containing protein" evidence="3">
    <location>
        <begin position="19"/>
        <end position="1299"/>
    </location>
</feature>
<keyword evidence="5" id="KW-1185">Reference proteome</keyword>
<proteinExistence type="predicted"/>
<feature type="compositionally biased region" description="Low complexity" evidence="1">
    <location>
        <begin position="1098"/>
        <end position="1113"/>
    </location>
</feature>
<reference evidence="4" key="2">
    <citation type="submission" date="2022-10" db="EMBL/GenBank/DDBJ databases">
        <authorList>
            <consortium name="ENA_rothamsted_submissions"/>
            <consortium name="culmorum"/>
            <person name="King R."/>
        </authorList>
    </citation>
    <scope>NUCLEOTIDE SEQUENCE</scope>
</reference>
<evidence type="ECO:0000313" key="5">
    <source>
        <dbReference type="Proteomes" id="UP001153620"/>
    </source>
</evidence>
<feature type="signal peptide" evidence="3">
    <location>
        <begin position="1"/>
        <end position="18"/>
    </location>
</feature>
<keyword evidence="2" id="KW-0472">Membrane</keyword>
<evidence type="ECO:0000256" key="3">
    <source>
        <dbReference type="SAM" id="SignalP"/>
    </source>
</evidence>
<dbReference type="OrthoDB" id="6730643at2759"/>
<dbReference type="Proteomes" id="UP001153620">
    <property type="component" value="Chromosome 1"/>
</dbReference>
<organism evidence="4 5">
    <name type="scientific">Chironomus riparius</name>
    <dbReference type="NCBI Taxonomy" id="315576"/>
    <lineage>
        <taxon>Eukaryota</taxon>
        <taxon>Metazoa</taxon>
        <taxon>Ecdysozoa</taxon>
        <taxon>Arthropoda</taxon>
        <taxon>Hexapoda</taxon>
        <taxon>Insecta</taxon>
        <taxon>Pterygota</taxon>
        <taxon>Neoptera</taxon>
        <taxon>Endopterygota</taxon>
        <taxon>Diptera</taxon>
        <taxon>Nematocera</taxon>
        <taxon>Chironomoidea</taxon>
        <taxon>Chironomidae</taxon>
        <taxon>Chironominae</taxon>
        <taxon>Chironomus</taxon>
    </lineage>
</organism>
<reference evidence="4" key="1">
    <citation type="submission" date="2022-01" db="EMBL/GenBank/DDBJ databases">
        <authorList>
            <person name="King R."/>
        </authorList>
    </citation>
    <scope>NUCLEOTIDE SEQUENCE</scope>
</reference>
<evidence type="ECO:0000313" key="4">
    <source>
        <dbReference type="EMBL" id="CAG9797470.1"/>
    </source>
</evidence>
<evidence type="ECO:0000256" key="2">
    <source>
        <dbReference type="SAM" id="Phobius"/>
    </source>
</evidence>
<evidence type="ECO:0008006" key="6">
    <source>
        <dbReference type="Google" id="ProtNLM"/>
    </source>
</evidence>
<feature type="transmembrane region" description="Helical" evidence="2">
    <location>
        <begin position="1245"/>
        <end position="1264"/>
    </location>
</feature>
<keyword evidence="3" id="KW-0732">Signal</keyword>
<keyword evidence="2" id="KW-1133">Transmembrane helix</keyword>
<evidence type="ECO:0000256" key="1">
    <source>
        <dbReference type="SAM" id="MobiDB-lite"/>
    </source>
</evidence>
<name>A0A9N9RIJ5_9DIPT</name>
<accession>A0A9N9RIJ5</accession>
<gene>
    <name evidence="4" type="ORF">CHIRRI_LOCUS468</name>
</gene>
<feature type="region of interest" description="Disordered" evidence="1">
    <location>
        <begin position="1069"/>
        <end position="1119"/>
    </location>
</feature>
<dbReference type="EMBL" id="OU895877">
    <property type="protein sequence ID" value="CAG9797470.1"/>
    <property type="molecule type" value="Genomic_DNA"/>
</dbReference>
<sequence>MSILQVLIILFFVSYVSSQSAQDDKPFLRIVAPKFICDDPSKAKSNDTDSKNKLNIGLQTREGQRLKYKIAIDFTLLDGFKNQRHTLSIWKNVRELQAKFAVKNVSDEISLRNQIEIDALELTPQVIYTFKVIGYDENNRTSDEQNFTITYKGEKLQAVHSNVGDGVSLLLFGPESFYNDLEFLAVADVLFCDPINDFYYQWKIDGMPELFNDDYLSVRSSSLKLPPGLFDGNKLYEVVVTIFNNKSEALASLSLPIKVLSREINTQNVPADCSVGINKEVPFVTALYRNPVNENINVKWTCTIDEKECPNVFTNLSESLQVSAVFPNEGIYVLNADVSVTGSSKSSNTRVLADQKVIPHVMIKYFPQQPVSAVEPNVIVATILDLVPKCVAYWNIVTDDEKYAKPKNESLTNIGLVSIKDYEEHFLQELVDYDNNTLSKDTTLEIPADALFADSMYKFRLNVICQEPITEMMAPTDRQNITTYYEIVFETNGPPVALPLLILPLIGTPMKDLFTFKTGAAKERQSDYPLKYSFGYQVDNLIINIGTFYEFQVARTQLPYSNEIRTFLQVTDNNNATVHAKGPTLRANKDYKFTKKEIDFKLSEVQGTLKRSEYSKTLNSATVLILTQRKYASEEDAKNYEQQVYEMLKTELDDLKSSKSSTFVHQQNVIEFVKMSKNLLSIMTVFDDSFVEDILSLTEAQSRRAKRLILSNSLRNKNIMAHDTDYIQNVLSLSDMLVSSSNPETVQREKRKYVEKIHLFIMSLCQDQYLNSHTIKSKFAAFEVSKIYSRQLYIKPQKFPNDTATAIYSSNPNFPSKFVCIGKIRFIIDMFNVSSKDNSESIVYETRIIDDDGSGKKIPVQSEIVSDYVVMEMPFKNGNANEQTCFTWSDNQWSSNECEQQVVNQSRIICRCKTLSDSAIIKYQKGLVTKPTTPTKVTTAFTFSPIRTEPTSSKTTGNPTTIESFGKGTTSSVFIDSTTVKSTDESSKASTTVKFTDESLKATTAQSAIMTQTESQTVTTTFESPTATLTTEQITKKIETIGTTLKSTNTEDNTDNPNEVTATIIPDIPKTTSNVDIPVTTPKADIPEITSTQFSSKSPLSTESLKPESSSSTENNQVTTKGYISTTGSFISTSISTQATENSKTSSAMHSTSIQSTALETDKFISTKQMEASTKSTATESTKQMTVNNQKDVISEKPTTLTKQSTGKSKHETTSVTAIVTKESQGNTNDTSAKLEEANIGLNSWFVLLMLGLFFAIVIILILIHRCRRFAETYINLPMRQPSDSIKYAKYHDEFILRG</sequence>
<protein>
    <recommendedName>
        <fullName evidence="6">PKD/REJ-like domain-containing protein</fullName>
    </recommendedName>
</protein>
<keyword evidence="2" id="KW-0812">Transmembrane</keyword>